<dbReference type="EMBL" id="CYGX02000055">
    <property type="protein sequence ID" value="SIT45370.1"/>
    <property type="molecule type" value="Genomic_DNA"/>
</dbReference>
<proteinExistence type="predicted"/>
<protein>
    <submittedName>
        <fullName evidence="1">Uncharacterized protein</fullName>
    </submittedName>
</protein>
<dbReference type="STRING" id="1247936.BN2475_550015"/>
<reference evidence="1 2" key="1">
    <citation type="submission" date="2016-12" db="EMBL/GenBank/DDBJ databases">
        <authorList>
            <person name="Song W.-J."/>
            <person name="Kurnit D.M."/>
        </authorList>
    </citation>
    <scope>NUCLEOTIDE SEQUENCE [LARGE SCALE GENOMIC DNA]</scope>
    <source>
        <strain evidence="1 2">STM7296</strain>
    </source>
</reference>
<gene>
    <name evidence="1" type="ORF">BN2475_550015</name>
</gene>
<organism evidence="1 2">
    <name type="scientific">Paraburkholderia ribeironis</name>
    <dbReference type="NCBI Taxonomy" id="1247936"/>
    <lineage>
        <taxon>Bacteria</taxon>
        <taxon>Pseudomonadati</taxon>
        <taxon>Pseudomonadota</taxon>
        <taxon>Betaproteobacteria</taxon>
        <taxon>Burkholderiales</taxon>
        <taxon>Burkholderiaceae</taxon>
        <taxon>Paraburkholderia</taxon>
    </lineage>
</organism>
<dbReference type="OrthoDB" id="1632057at2"/>
<accession>A0A1N7SDC0</accession>
<dbReference type="AlphaFoldDB" id="A0A1N7SDC0"/>
<name>A0A1N7SDC0_9BURK</name>
<dbReference type="RefSeq" id="WP_094781927.1">
    <property type="nucleotide sequence ID" value="NZ_CYGX02000055.1"/>
</dbReference>
<evidence type="ECO:0000313" key="1">
    <source>
        <dbReference type="EMBL" id="SIT45370.1"/>
    </source>
</evidence>
<dbReference type="Gene3D" id="1.20.5.170">
    <property type="match status" value="1"/>
</dbReference>
<keyword evidence="2" id="KW-1185">Reference proteome</keyword>
<sequence>MTQNSTDIAGLQSTVGSFNGAVAYAVQYDSSAHDKVMLGGTAASAPIVQLTNLKDDEISATSSDAVTGAQLWSTNQQIGNLSRVVQNFQGGGDAYVCVNSAANAAQAAGQAAVTSRLMPAAGTPSPARAGCGATFI</sequence>
<evidence type="ECO:0000313" key="2">
    <source>
        <dbReference type="Proteomes" id="UP000187012"/>
    </source>
</evidence>
<dbReference type="Proteomes" id="UP000187012">
    <property type="component" value="Unassembled WGS sequence"/>
</dbReference>